<accession>B4P5H6</accession>
<feature type="region of interest" description="Disordered" evidence="1">
    <location>
        <begin position="793"/>
        <end position="812"/>
    </location>
</feature>
<evidence type="ECO:0000256" key="2">
    <source>
        <dbReference type="SAM" id="Phobius"/>
    </source>
</evidence>
<dbReference type="Pfam" id="PF16066">
    <property type="entry name" value="DUF4808"/>
    <property type="match status" value="2"/>
</dbReference>
<reference evidence="5 6" key="2">
    <citation type="journal article" date="2007" name="PLoS Biol.">
        <title>Principles of genome evolution in the Drosophila melanogaster species group.</title>
        <authorList>
            <person name="Ranz J.M."/>
            <person name="Maurin D."/>
            <person name="Chan Y.S."/>
            <person name="von Grotthuss M."/>
            <person name="Hillier L.W."/>
            <person name="Roote J."/>
            <person name="Ashburner M."/>
            <person name="Bergman C.M."/>
        </authorList>
    </citation>
    <scope>NUCLEOTIDE SEQUENCE [LARGE SCALE GENOMIC DNA]</scope>
    <source>
        <strain evidence="6">Tai18E2 / Tucson 14021-0261.01</strain>
    </source>
</reference>
<proteinExistence type="predicted"/>
<sequence length="846" mass="92408">MFVLIAVLFVNACLAGTIPATPENITVTFLTPTAVRVSWQTQIDLKAHPIEKYIVTYKPTDDSYRVVQDVAGSSEAIVLDRLLPSTQYSLVVTAIWQGKKYRSRGQIKFKTLDLPKNTSQQDFPPGIYGNGSNGGRNGSNNASIFGDDVTSTATNTLTHGTTRELPTIRGVEIGIVLIVLMVWAGAIALFFNRWGKIRMLLPYQPDYKHEQLKVPGTGVCSASGCNGQHSHQYNHYFLSNPCTTPTHFPTLLFRWALSRDLTDETFPTFTSLSPAELAPAPAPDPAHAALAALTVPASELLIIGWPCPSPHPAGHHKQCLPRCEGCASSAAVSAASSHGHGHSHGTPVNTYVRGPSVDNQSIVGANVLENVDSLDGGEAVGDDNIEVEGEDVLDKDREDQQLLQRAKEPVHRILPLQAAGAMKQRKFAQQRGILKNSQERTFVEEDEVLEAKKQLILRRRRLFSHYRQYDQWRRRQFSYDPSYFRPPPLPPRALGCADHQLGTIMDANPSASAGRRRRQYRRQYSCADRSREGSRDSRGSSTMQLQMQKYHSMVASDTIHTESSVLNHSNYSEPASHIHMLAEEHSTSISERCTRSRINSAIFVSSEGRGFDSIEFLRRHGSQSVLCRKAKSAENITDNGRRRSLRPWRTDDESCKQQHLSQDSNDIELKECGGAGGELLRLPVIHDGKQSPTAVTSLLARSAAITTANMIVGSISLEAPPPYMQDDEGDTLSTAALIHSDADAVVHESQDSAETVEELVHVPLLASATATASVSASSSPSIAIEAKPRVLVHQRSSTASSSPHSSPKNLGNLGLKIVKPKISAVPMVSVSGPSPPIEKPPLAECL</sequence>
<keyword evidence="6" id="KW-1185">Reference proteome</keyword>
<dbReference type="PANTHER" id="PTHR21104:SF2">
    <property type="entry name" value="FIBRONECTIN TYPE-III DOMAIN-CONTAINING PROTEIN"/>
    <property type="match status" value="1"/>
</dbReference>
<dbReference type="Proteomes" id="UP000002282">
    <property type="component" value="Chromosome 2R"/>
</dbReference>
<keyword evidence="3" id="KW-0732">Signal</keyword>
<dbReference type="HOGENOM" id="CLU_021335_0_0_1"/>
<dbReference type="InterPro" id="IPR032073">
    <property type="entry name" value="FNDC5_C"/>
</dbReference>
<reference evidence="5 6" key="1">
    <citation type="journal article" date="2007" name="Nature">
        <title>Evolution of genes and genomes on the Drosophila phylogeny.</title>
        <authorList>
            <consortium name="Drosophila 12 Genomes Consortium"/>
            <person name="Clark A.G."/>
            <person name="Eisen M.B."/>
            <person name="Smith D.R."/>
            <person name="Bergman C.M."/>
            <person name="Oliver B."/>
            <person name="Markow T.A."/>
            <person name="Kaufman T.C."/>
            <person name="Kellis M."/>
            <person name="Gelbart W."/>
            <person name="Iyer V.N."/>
            <person name="Pollard D.A."/>
            <person name="Sackton T.B."/>
            <person name="Larracuente A.M."/>
            <person name="Singh N.D."/>
            <person name="Abad J.P."/>
            <person name="Abt D.N."/>
            <person name="Adryan B."/>
            <person name="Aguade M."/>
            <person name="Akashi H."/>
            <person name="Anderson W.W."/>
            <person name="Aquadro C.F."/>
            <person name="Ardell D.H."/>
            <person name="Arguello R."/>
            <person name="Artieri C.G."/>
            <person name="Barbash D.A."/>
            <person name="Barker D."/>
            <person name="Barsanti P."/>
            <person name="Batterham P."/>
            <person name="Batzoglou S."/>
            <person name="Begun D."/>
            <person name="Bhutkar A."/>
            <person name="Blanco E."/>
            <person name="Bosak S.A."/>
            <person name="Bradley R.K."/>
            <person name="Brand A.D."/>
            <person name="Brent M.R."/>
            <person name="Brooks A.N."/>
            <person name="Brown R.H."/>
            <person name="Butlin R.K."/>
            <person name="Caggese C."/>
            <person name="Calvi B.R."/>
            <person name="Bernardo de Carvalho A."/>
            <person name="Caspi A."/>
            <person name="Castrezana S."/>
            <person name="Celniker S.E."/>
            <person name="Chang J.L."/>
            <person name="Chapple C."/>
            <person name="Chatterji S."/>
            <person name="Chinwalla A."/>
            <person name="Civetta A."/>
            <person name="Clifton S.W."/>
            <person name="Comeron J.M."/>
            <person name="Costello J.C."/>
            <person name="Coyne J.A."/>
            <person name="Daub J."/>
            <person name="David R.G."/>
            <person name="Delcher A.L."/>
            <person name="Delehaunty K."/>
            <person name="Do C.B."/>
            <person name="Ebling H."/>
            <person name="Edwards K."/>
            <person name="Eickbush T."/>
            <person name="Evans J.D."/>
            <person name="Filipski A."/>
            <person name="Findeiss S."/>
            <person name="Freyhult E."/>
            <person name="Fulton L."/>
            <person name="Fulton R."/>
            <person name="Garcia A.C."/>
            <person name="Gardiner A."/>
            <person name="Garfield D.A."/>
            <person name="Garvin B.E."/>
            <person name="Gibson G."/>
            <person name="Gilbert D."/>
            <person name="Gnerre S."/>
            <person name="Godfrey J."/>
            <person name="Good R."/>
            <person name="Gotea V."/>
            <person name="Gravely B."/>
            <person name="Greenberg A.J."/>
            <person name="Griffiths-Jones S."/>
            <person name="Gross S."/>
            <person name="Guigo R."/>
            <person name="Gustafson E.A."/>
            <person name="Haerty W."/>
            <person name="Hahn M.W."/>
            <person name="Halligan D.L."/>
            <person name="Halpern A.L."/>
            <person name="Halter G.M."/>
            <person name="Han M.V."/>
            <person name="Heger A."/>
            <person name="Hillier L."/>
            <person name="Hinrichs A.S."/>
            <person name="Holmes I."/>
            <person name="Hoskins R.A."/>
            <person name="Hubisz M.J."/>
            <person name="Hultmark D."/>
            <person name="Huntley M.A."/>
            <person name="Jaffe D.B."/>
            <person name="Jagadeeshan S."/>
            <person name="Jeck W.R."/>
            <person name="Johnson J."/>
            <person name="Jones C.D."/>
            <person name="Jordan W.C."/>
            <person name="Karpen G.H."/>
            <person name="Kataoka E."/>
            <person name="Keightley P.D."/>
            <person name="Kheradpour P."/>
            <person name="Kirkness E.F."/>
            <person name="Koerich L.B."/>
            <person name="Kristiansen K."/>
            <person name="Kudrna D."/>
            <person name="Kulathinal R.J."/>
            <person name="Kumar S."/>
            <person name="Kwok R."/>
            <person name="Lander E."/>
            <person name="Langley C.H."/>
            <person name="Lapoint R."/>
            <person name="Lazzaro B.P."/>
            <person name="Lee S.J."/>
            <person name="Levesque L."/>
            <person name="Li R."/>
            <person name="Lin C.F."/>
            <person name="Lin M.F."/>
            <person name="Lindblad-Toh K."/>
            <person name="Llopart A."/>
            <person name="Long M."/>
            <person name="Low L."/>
            <person name="Lozovsky E."/>
            <person name="Lu J."/>
            <person name="Luo M."/>
            <person name="Machado C.A."/>
            <person name="Makalowski W."/>
            <person name="Marzo M."/>
            <person name="Matsuda M."/>
            <person name="Matzkin L."/>
            <person name="McAllister B."/>
            <person name="McBride C.S."/>
            <person name="McKernan B."/>
            <person name="McKernan K."/>
            <person name="Mendez-Lago M."/>
            <person name="Minx P."/>
            <person name="Mollenhauer M.U."/>
            <person name="Montooth K."/>
            <person name="Mount S.M."/>
            <person name="Mu X."/>
            <person name="Myers E."/>
            <person name="Negre B."/>
            <person name="Newfeld S."/>
            <person name="Nielsen R."/>
            <person name="Noor M.A."/>
            <person name="O'Grady P."/>
            <person name="Pachter L."/>
            <person name="Papaceit M."/>
            <person name="Parisi M.J."/>
            <person name="Parisi M."/>
            <person name="Parts L."/>
            <person name="Pedersen J.S."/>
            <person name="Pesole G."/>
            <person name="Phillippy A.M."/>
            <person name="Ponting C.P."/>
            <person name="Pop M."/>
            <person name="Porcelli D."/>
            <person name="Powell J.R."/>
            <person name="Prohaska S."/>
            <person name="Pruitt K."/>
            <person name="Puig M."/>
            <person name="Quesneville H."/>
            <person name="Ram K.R."/>
            <person name="Rand D."/>
            <person name="Rasmussen M.D."/>
            <person name="Reed L.K."/>
            <person name="Reenan R."/>
            <person name="Reily A."/>
            <person name="Remington K.A."/>
            <person name="Rieger T.T."/>
            <person name="Ritchie M.G."/>
            <person name="Robin C."/>
            <person name="Rogers Y.H."/>
            <person name="Rohde C."/>
            <person name="Rozas J."/>
            <person name="Rubenfield M.J."/>
            <person name="Ruiz A."/>
            <person name="Russo S."/>
            <person name="Salzberg S.L."/>
            <person name="Sanchez-Gracia A."/>
            <person name="Saranga D.J."/>
            <person name="Sato H."/>
            <person name="Schaeffer S.W."/>
            <person name="Schatz M.C."/>
            <person name="Schlenke T."/>
            <person name="Schwartz R."/>
            <person name="Segarra C."/>
            <person name="Singh R.S."/>
            <person name="Sirot L."/>
            <person name="Sirota M."/>
            <person name="Sisneros N.B."/>
            <person name="Smith C.D."/>
            <person name="Smith T.F."/>
            <person name="Spieth J."/>
            <person name="Stage D.E."/>
            <person name="Stark A."/>
            <person name="Stephan W."/>
            <person name="Strausberg R.L."/>
            <person name="Strempel S."/>
            <person name="Sturgill D."/>
            <person name="Sutton G."/>
            <person name="Sutton G.G."/>
            <person name="Tao W."/>
            <person name="Teichmann S."/>
            <person name="Tobari Y.N."/>
            <person name="Tomimura Y."/>
            <person name="Tsolas J.M."/>
            <person name="Valente V.L."/>
            <person name="Venter E."/>
            <person name="Venter J.C."/>
            <person name="Vicario S."/>
            <person name="Vieira F.G."/>
            <person name="Vilella A.J."/>
            <person name="Villasante A."/>
            <person name="Walenz B."/>
            <person name="Wang J."/>
            <person name="Wasserman M."/>
            <person name="Watts T."/>
            <person name="Wilson D."/>
            <person name="Wilson R.K."/>
            <person name="Wing R.A."/>
            <person name="Wolfner M.F."/>
            <person name="Wong A."/>
            <person name="Wong G.K."/>
            <person name="Wu C.I."/>
            <person name="Wu G."/>
            <person name="Yamamoto D."/>
            <person name="Yang H.P."/>
            <person name="Yang S.P."/>
            <person name="Yorke J.A."/>
            <person name="Yoshida K."/>
            <person name="Zdobnov E."/>
            <person name="Zhang P."/>
            <person name="Zhang Y."/>
            <person name="Zimin A.V."/>
            <person name="Baldwin J."/>
            <person name="Abdouelleil A."/>
            <person name="Abdulkadir J."/>
            <person name="Abebe A."/>
            <person name="Abera B."/>
            <person name="Abreu J."/>
            <person name="Acer S.C."/>
            <person name="Aftuck L."/>
            <person name="Alexander A."/>
            <person name="An P."/>
            <person name="Anderson E."/>
            <person name="Anderson S."/>
            <person name="Arachi H."/>
            <person name="Azer M."/>
            <person name="Bachantsang P."/>
            <person name="Barry A."/>
            <person name="Bayul T."/>
            <person name="Berlin A."/>
            <person name="Bessette D."/>
            <person name="Bloom T."/>
            <person name="Blye J."/>
            <person name="Boguslavskiy L."/>
            <person name="Bonnet C."/>
            <person name="Boukhgalter B."/>
            <person name="Bourzgui I."/>
            <person name="Brown A."/>
            <person name="Cahill P."/>
            <person name="Channer S."/>
            <person name="Cheshatsang Y."/>
            <person name="Chuda L."/>
            <person name="Citroen M."/>
            <person name="Collymore A."/>
            <person name="Cooke P."/>
            <person name="Costello M."/>
            <person name="D'Aco K."/>
            <person name="Daza R."/>
            <person name="De Haan G."/>
            <person name="DeGray S."/>
            <person name="DeMaso C."/>
            <person name="Dhargay N."/>
            <person name="Dooley K."/>
            <person name="Dooley E."/>
            <person name="Doricent M."/>
            <person name="Dorje P."/>
            <person name="Dorjee K."/>
            <person name="Dupes A."/>
            <person name="Elong R."/>
            <person name="Falk J."/>
            <person name="Farina A."/>
            <person name="Faro S."/>
            <person name="Ferguson D."/>
            <person name="Fisher S."/>
            <person name="Foley C.D."/>
            <person name="Franke A."/>
            <person name="Friedrich D."/>
            <person name="Gadbois L."/>
            <person name="Gearin G."/>
            <person name="Gearin C.R."/>
            <person name="Giannoukos G."/>
            <person name="Goode T."/>
            <person name="Graham J."/>
            <person name="Grandbois E."/>
            <person name="Grewal S."/>
            <person name="Gyaltsen K."/>
            <person name="Hafez N."/>
            <person name="Hagos B."/>
            <person name="Hall J."/>
            <person name="Henson C."/>
            <person name="Hollinger A."/>
            <person name="Honan T."/>
            <person name="Huard M.D."/>
            <person name="Hughes L."/>
            <person name="Hurhula B."/>
            <person name="Husby M.E."/>
            <person name="Kamat A."/>
            <person name="Kanga B."/>
            <person name="Kashin S."/>
            <person name="Khazanovich D."/>
            <person name="Kisner P."/>
            <person name="Lance K."/>
            <person name="Lara M."/>
            <person name="Lee W."/>
            <person name="Lennon N."/>
            <person name="Letendre F."/>
            <person name="LeVine R."/>
            <person name="Lipovsky A."/>
            <person name="Liu X."/>
            <person name="Liu J."/>
            <person name="Liu S."/>
            <person name="Lokyitsang T."/>
            <person name="Lokyitsang Y."/>
            <person name="Lubonja R."/>
            <person name="Lui A."/>
            <person name="MacDonald P."/>
            <person name="Magnisalis V."/>
            <person name="Maru K."/>
            <person name="Matthews C."/>
            <person name="McCusker W."/>
            <person name="McDonough S."/>
            <person name="Mehta T."/>
            <person name="Meldrim J."/>
            <person name="Meneus L."/>
            <person name="Mihai O."/>
            <person name="Mihalev A."/>
            <person name="Mihova T."/>
            <person name="Mittelman R."/>
            <person name="Mlenga V."/>
            <person name="Montmayeur A."/>
            <person name="Mulrain L."/>
            <person name="Navidi A."/>
            <person name="Naylor J."/>
            <person name="Negash T."/>
            <person name="Nguyen T."/>
            <person name="Nguyen N."/>
            <person name="Nicol R."/>
            <person name="Norbu C."/>
            <person name="Norbu N."/>
            <person name="Novod N."/>
            <person name="O'Neill B."/>
            <person name="Osman S."/>
            <person name="Markiewicz E."/>
            <person name="Oyono O.L."/>
            <person name="Patti C."/>
            <person name="Phunkhang P."/>
            <person name="Pierre F."/>
            <person name="Priest M."/>
            <person name="Raghuraman S."/>
            <person name="Rege F."/>
            <person name="Reyes R."/>
            <person name="Rise C."/>
            <person name="Rogov P."/>
            <person name="Ross K."/>
            <person name="Ryan E."/>
            <person name="Settipalli S."/>
            <person name="Shea T."/>
            <person name="Sherpa N."/>
            <person name="Shi L."/>
            <person name="Shih D."/>
            <person name="Sparrow T."/>
            <person name="Spaulding J."/>
            <person name="Stalker J."/>
            <person name="Stange-Thomann N."/>
            <person name="Stavropoulos S."/>
            <person name="Stone C."/>
            <person name="Strader C."/>
            <person name="Tesfaye S."/>
            <person name="Thomson T."/>
            <person name="Thoulutsang Y."/>
            <person name="Thoulutsang D."/>
            <person name="Topham K."/>
            <person name="Topping I."/>
            <person name="Tsamla T."/>
            <person name="Vassiliev H."/>
            <person name="Vo A."/>
            <person name="Wangchuk T."/>
            <person name="Wangdi T."/>
            <person name="Weiand M."/>
            <person name="Wilkinson J."/>
            <person name="Wilson A."/>
            <person name="Yadav S."/>
            <person name="Young G."/>
            <person name="Yu Q."/>
            <person name="Zembek L."/>
            <person name="Zhong D."/>
            <person name="Zimmer A."/>
            <person name="Zwirko Z."/>
            <person name="Jaffe D.B."/>
            <person name="Alvarez P."/>
            <person name="Brockman W."/>
            <person name="Butler J."/>
            <person name="Chin C."/>
            <person name="Gnerre S."/>
            <person name="Grabherr M."/>
            <person name="Kleber M."/>
            <person name="Mauceli E."/>
            <person name="MacCallum I."/>
        </authorList>
    </citation>
    <scope>NUCLEOTIDE SEQUENCE [LARGE SCALE GENOMIC DNA]</scope>
    <source>
        <strain evidence="6">Tai18E2 / Tucson 14021-0261.01</strain>
    </source>
</reference>
<dbReference type="Pfam" id="PF00041">
    <property type="entry name" value="fn3"/>
    <property type="match status" value="1"/>
</dbReference>
<dbReference type="SMART" id="SM00060">
    <property type="entry name" value="FN3"/>
    <property type="match status" value="1"/>
</dbReference>
<keyword evidence="2" id="KW-0472">Membrane</keyword>
<dbReference type="PROSITE" id="PS50853">
    <property type="entry name" value="FN3"/>
    <property type="match status" value="1"/>
</dbReference>
<dbReference type="OrthoDB" id="9949424at2759"/>
<dbReference type="InterPro" id="IPR013783">
    <property type="entry name" value="Ig-like_fold"/>
</dbReference>
<dbReference type="PANTHER" id="PTHR21104">
    <property type="entry name" value="FIBRONECTIN TYPE III DOMAIN-CONTAINING PROTEIN"/>
    <property type="match status" value="1"/>
</dbReference>
<dbReference type="InterPro" id="IPR003961">
    <property type="entry name" value="FN3_dom"/>
</dbReference>
<dbReference type="AlphaFoldDB" id="B4P5H6"/>
<feature type="compositionally biased region" description="Basic and acidic residues" evidence="1">
    <location>
        <begin position="528"/>
        <end position="538"/>
    </location>
</feature>
<gene>
    <name evidence="5" type="primary">Dyak\GE14001</name>
    <name evidence="5" type="synonym">dyak_GLEANR_14161</name>
    <name evidence="5" type="synonym">GE14001</name>
    <name evidence="5" type="ORF">Dyak_GE14001</name>
</gene>
<evidence type="ECO:0000313" key="6">
    <source>
        <dbReference type="Proteomes" id="UP000002282"/>
    </source>
</evidence>
<protein>
    <submittedName>
        <fullName evidence="5">Uncharacterized protein, isoform C</fullName>
    </submittedName>
</protein>
<dbReference type="EMBL" id="CM000158">
    <property type="protein sequence ID" value="EDW91807.2"/>
    <property type="molecule type" value="Genomic_DNA"/>
</dbReference>
<organism evidence="5 6">
    <name type="scientific">Drosophila yakuba</name>
    <name type="common">Fruit fly</name>
    <dbReference type="NCBI Taxonomy" id="7245"/>
    <lineage>
        <taxon>Eukaryota</taxon>
        <taxon>Metazoa</taxon>
        <taxon>Ecdysozoa</taxon>
        <taxon>Arthropoda</taxon>
        <taxon>Hexapoda</taxon>
        <taxon>Insecta</taxon>
        <taxon>Pterygota</taxon>
        <taxon>Neoptera</taxon>
        <taxon>Endopterygota</taxon>
        <taxon>Diptera</taxon>
        <taxon>Brachycera</taxon>
        <taxon>Muscomorpha</taxon>
        <taxon>Ephydroidea</taxon>
        <taxon>Drosophilidae</taxon>
        <taxon>Drosophila</taxon>
        <taxon>Sophophora</taxon>
    </lineage>
</organism>
<evidence type="ECO:0000259" key="4">
    <source>
        <dbReference type="PROSITE" id="PS50853"/>
    </source>
</evidence>
<feature type="region of interest" description="Disordered" evidence="1">
    <location>
        <begin position="505"/>
        <end position="544"/>
    </location>
</feature>
<dbReference type="CDD" id="cd00063">
    <property type="entry name" value="FN3"/>
    <property type="match status" value="1"/>
</dbReference>
<feature type="domain" description="Fibronectin type-III" evidence="4">
    <location>
        <begin position="21"/>
        <end position="115"/>
    </location>
</feature>
<dbReference type="SUPFAM" id="SSF49265">
    <property type="entry name" value="Fibronectin type III"/>
    <property type="match status" value="1"/>
</dbReference>
<evidence type="ECO:0000256" key="3">
    <source>
        <dbReference type="SAM" id="SignalP"/>
    </source>
</evidence>
<feature type="signal peptide" evidence="3">
    <location>
        <begin position="1"/>
        <end position="15"/>
    </location>
</feature>
<keyword evidence="2" id="KW-1133">Transmembrane helix</keyword>
<keyword evidence="2" id="KW-0812">Transmembrane</keyword>
<feature type="chain" id="PRO_5012384127" evidence="3">
    <location>
        <begin position="16"/>
        <end position="846"/>
    </location>
</feature>
<name>B4P5H6_DROYA</name>
<dbReference type="InterPro" id="IPR036116">
    <property type="entry name" value="FN3_sf"/>
</dbReference>
<evidence type="ECO:0000256" key="1">
    <source>
        <dbReference type="SAM" id="MobiDB-lite"/>
    </source>
</evidence>
<feature type="region of interest" description="Disordered" evidence="1">
    <location>
        <begin position="637"/>
        <end position="662"/>
    </location>
</feature>
<feature type="compositionally biased region" description="Low complexity" evidence="1">
    <location>
        <begin position="796"/>
        <end position="806"/>
    </location>
</feature>
<dbReference type="Gene3D" id="2.60.40.10">
    <property type="entry name" value="Immunoglobulins"/>
    <property type="match status" value="1"/>
</dbReference>
<dbReference type="KEGG" id="dya:Dyak_GE14001"/>
<feature type="transmembrane region" description="Helical" evidence="2">
    <location>
        <begin position="173"/>
        <end position="191"/>
    </location>
</feature>
<evidence type="ECO:0000313" key="5">
    <source>
        <dbReference type="EMBL" id="EDW91807.2"/>
    </source>
</evidence>